<dbReference type="PANTHER" id="PTHR43176:SF3">
    <property type="entry name" value="3-HYDROXYISOBUTYRYL-COA HYDROLASE, MITOCHONDRIAL"/>
    <property type="match status" value="1"/>
</dbReference>
<dbReference type="OrthoDB" id="9790967at2"/>
<keyword evidence="5" id="KW-1185">Reference proteome</keyword>
<dbReference type="EMBL" id="LXMD01000021">
    <property type="protein sequence ID" value="OCG74834.1"/>
    <property type="molecule type" value="Genomic_DNA"/>
</dbReference>
<dbReference type="NCBIfam" id="NF004127">
    <property type="entry name" value="PRK05617.1"/>
    <property type="match status" value="1"/>
</dbReference>
<reference evidence="4 5" key="1">
    <citation type="submission" date="2016-05" db="EMBL/GenBank/DDBJ databases">
        <authorList>
            <person name="Lavstsen T."/>
            <person name="Jespersen J.S."/>
        </authorList>
    </citation>
    <scope>NUCLEOTIDE SEQUENCE [LARGE SCALE GENOMIC DNA]</scope>
    <source>
        <strain evidence="4 5">YLB-01</strain>
    </source>
</reference>
<keyword evidence="3 4" id="KW-0378">Hydrolase</keyword>
<evidence type="ECO:0000256" key="3">
    <source>
        <dbReference type="ARBA" id="ARBA00022801"/>
    </source>
</evidence>
<gene>
    <name evidence="4" type="ORF">A7J15_04780</name>
</gene>
<name>A0A1B9NE54_9MICO</name>
<dbReference type="EC" id="3.1.2.4" evidence="2"/>
<evidence type="ECO:0000313" key="5">
    <source>
        <dbReference type="Proteomes" id="UP000093355"/>
    </source>
</evidence>
<dbReference type="InterPro" id="IPR029045">
    <property type="entry name" value="ClpP/crotonase-like_dom_sf"/>
</dbReference>
<organism evidence="4 5">
    <name type="scientific">Microbacterium sediminis</name>
    <dbReference type="NCBI Taxonomy" id="904291"/>
    <lineage>
        <taxon>Bacteria</taxon>
        <taxon>Bacillati</taxon>
        <taxon>Actinomycetota</taxon>
        <taxon>Actinomycetes</taxon>
        <taxon>Micrococcales</taxon>
        <taxon>Microbacteriaceae</taxon>
        <taxon>Microbacterium</taxon>
    </lineage>
</organism>
<dbReference type="GO" id="GO:0006574">
    <property type="term" value="P:L-valine catabolic process"/>
    <property type="evidence" value="ECO:0007669"/>
    <property type="project" value="TreeGrafter"/>
</dbReference>
<sequence>MHVTSDRVLRARRNGVGRLTLNRPEAINAVDIDMVRSMLAALDAWRDDADVHLVLLDGVGDRGLCAGGDVRLLREHIVAGRFDAVEEFFRGEYLLNATIDEYPRPFVAFMDGVTMGGGIGISAHGSVRVVTERSRLAMPETRIGFTPDVGGTWLLGRAPGRLGEFLALTGWTMGAADAILCGLADHAVPAAHLPDLAHALETRADPATPNELVLLFDETMEPGPIERARPWIDEAFAGETVAEILERLRAMPETDGEITPSAVHAELVQRAPLALAVTLRAVRRARELPDLRAALAQEYGLVSWFVRTQPDMAEGIRAQVVDKDRSPRWNPATLEGVVDDMIDEAFAHRAPVPLWTDEGEER</sequence>
<dbReference type="SUPFAM" id="SSF52096">
    <property type="entry name" value="ClpP/crotonase"/>
    <property type="match status" value="1"/>
</dbReference>
<accession>A0A1B9NE54</accession>
<dbReference type="InterPro" id="IPR045004">
    <property type="entry name" value="ECH_dom"/>
</dbReference>
<comment type="caution">
    <text evidence="4">The sequence shown here is derived from an EMBL/GenBank/DDBJ whole genome shotgun (WGS) entry which is preliminary data.</text>
</comment>
<dbReference type="InterPro" id="IPR032259">
    <property type="entry name" value="HIBYL-CoA-H"/>
</dbReference>
<protein>
    <recommendedName>
        <fullName evidence="2">3-hydroxyisobutyryl-CoA hydrolase</fullName>
        <ecNumber evidence="2">3.1.2.4</ecNumber>
    </recommendedName>
</protein>
<dbReference type="AlphaFoldDB" id="A0A1B9NE54"/>
<evidence type="ECO:0000313" key="4">
    <source>
        <dbReference type="EMBL" id="OCG74834.1"/>
    </source>
</evidence>
<dbReference type="Pfam" id="PF16113">
    <property type="entry name" value="ECH_2"/>
    <property type="match status" value="1"/>
</dbReference>
<dbReference type="STRING" id="904291.A7J15_04780"/>
<evidence type="ECO:0000256" key="1">
    <source>
        <dbReference type="ARBA" id="ARBA00001709"/>
    </source>
</evidence>
<dbReference type="GO" id="GO:0003860">
    <property type="term" value="F:3-hydroxyisobutyryl-CoA hydrolase activity"/>
    <property type="evidence" value="ECO:0007669"/>
    <property type="project" value="UniProtKB-EC"/>
</dbReference>
<comment type="catalytic activity">
    <reaction evidence="1">
        <text>3-hydroxy-2-methylpropanoyl-CoA + H2O = 3-hydroxy-2-methylpropanoate + CoA + H(+)</text>
        <dbReference type="Rhea" id="RHEA:20888"/>
        <dbReference type="ChEBI" id="CHEBI:11805"/>
        <dbReference type="ChEBI" id="CHEBI:15377"/>
        <dbReference type="ChEBI" id="CHEBI:15378"/>
        <dbReference type="ChEBI" id="CHEBI:57287"/>
        <dbReference type="ChEBI" id="CHEBI:57340"/>
        <dbReference type="EC" id="3.1.2.4"/>
    </reaction>
</comment>
<dbReference type="CDD" id="cd06558">
    <property type="entry name" value="crotonase-like"/>
    <property type="match status" value="1"/>
</dbReference>
<evidence type="ECO:0000256" key="2">
    <source>
        <dbReference type="ARBA" id="ARBA00011915"/>
    </source>
</evidence>
<proteinExistence type="predicted"/>
<dbReference type="GO" id="GO:0005829">
    <property type="term" value="C:cytosol"/>
    <property type="evidence" value="ECO:0007669"/>
    <property type="project" value="TreeGrafter"/>
</dbReference>
<dbReference type="Proteomes" id="UP000093355">
    <property type="component" value="Unassembled WGS sequence"/>
</dbReference>
<dbReference type="Gene3D" id="3.90.226.10">
    <property type="entry name" value="2-enoyl-CoA Hydratase, Chain A, domain 1"/>
    <property type="match status" value="1"/>
</dbReference>
<dbReference type="PANTHER" id="PTHR43176">
    <property type="entry name" value="3-HYDROXYISOBUTYRYL-COA HYDROLASE-RELATED"/>
    <property type="match status" value="1"/>
</dbReference>